<dbReference type="SUPFAM" id="SSF48008">
    <property type="entry name" value="GntR ligand-binding domain-like"/>
    <property type="match status" value="1"/>
</dbReference>
<dbReference type="AlphaFoldDB" id="A0AAX3E4K9"/>
<evidence type="ECO:0000259" key="4">
    <source>
        <dbReference type="PROSITE" id="PS50949"/>
    </source>
</evidence>
<dbReference type="InterPro" id="IPR000524">
    <property type="entry name" value="Tscrpt_reg_HTH_GntR"/>
</dbReference>
<dbReference type="Gene3D" id="1.20.120.530">
    <property type="entry name" value="GntR ligand-binding domain-like"/>
    <property type="match status" value="1"/>
</dbReference>
<evidence type="ECO:0000313" key="5">
    <source>
        <dbReference type="EMBL" id="UYO42020.1"/>
    </source>
</evidence>
<dbReference type="InterPro" id="IPR008920">
    <property type="entry name" value="TF_FadR/GntR_C"/>
</dbReference>
<dbReference type="Proteomes" id="UP001163166">
    <property type="component" value="Chromosome"/>
</dbReference>
<dbReference type="SMART" id="SM00345">
    <property type="entry name" value="HTH_GNTR"/>
    <property type="match status" value="1"/>
</dbReference>
<dbReference type="GO" id="GO:0003700">
    <property type="term" value="F:DNA-binding transcription factor activity"/>
    <property type="evidence" value="ECO:0007669"/>
    <property type="project" value="InterPro"/>
</dbReference>
<dbReference type="SMART" id="SM00895">
    <property type="entry name" value="FCD"/>
    <property type="match status" value="1"/>
</dbReference>
<dbReference type="PANTHER" id="PTHR43537">
    <property type="entry name" value="TRANSCRIPTIONAL REGULATOR, GNTR FAMILY"/>
    <property type="match status" value="1"/>
</dbReference>
<dbReference type="SUPFAM" id="SSF46785">
    <property type="entry name" value="Winged helix' DNA-binding domain"/>
    <property type="match status" value="1"/>
</dbReference>
<accession>A0AAX3E4K9</accession>
<name>A0AAX3E4K9_RHOPL</name>
<dbReference type="Pfam" id="PF07729">
    <property type="entry name" value="FCD"/>
    <property type="match status" value="1"/>
</dbReference>
<gene>
    <name evidence="5" type="ORF">KQX62_07095</name>
</gene>
<reference evidence="5" key="1">
    <citation type="journal article" date="2022" name="Biol. Control">
        <title>In silico genomic analysis of Rhodopseudomonas palustris strains revealed potential biocontrol agents and crop yield enhancers.</title>
        <authorList>
            <person name="Surachat K."/>
            <person name="Kantachote D."/>
            <person name="Deachamag P."/>
            <person name="Wonglapsuwan M."/>
        </authorList>
    </citation>
    <scope>NUCLEOTIDE SEQUENCE</scope>
    <source>
        <strain evidence="5">TLS06</strain>
    </source>
</reference>
<dbReference type="InterPro" id="IPR036390">
    <property type="entry name" value="WH_DNA-bd_sf"/>
</dbReference>
<evidence type="ECO:0000256" key="2">
    <source>
        <dbReference type="ARBA" id="ARBA00023125"/>
    </source>
</evidence>
<dbReference type="RefSeq" id="WP_319942024.1">
    <property type="nucleotide sequence ID" value="NZ_CP076676.1"/>
</dbReference>
<sequence>MAATTYRRAASDDEAAPVGRFSLRTLPDQIAEELGADIVSGRRKAGERLVELDLARDFGVSRGPIREAIRILERRRLVELNPRRGAYVKPLSLKSVADLFNVRTALSMLAVRTMATSPIESFVDTLARRCDELNAGVDIDDPISFARTTTRAVRTIARGSGNELLVELLADLANQTVWTTIWKSPLDYQTRKIRRQSADLMASTLRAIRQRRPNAAETHYRELLEGDRDRALATLSRMRGEAIDFSGIAAAESAGIAERSARSSGRPVAQP</sequence>
<keyword evidence="3" id="KW-0804">Transcription</keyword>
<evidence type="ECO:0000256" key="3">
    <source>
        <dbReference type="ARBA" id="ARBA00023163"/>
    </source>
</evidence>
<keyword evidence="1" id="KW-0805">Transcription regulation</keyword>
<dbReference type="Gene3D" id="1.10.10.10">
    <property type="entry name" value="Winged helix-like DNA-binding domain superfamily/Winged helix DNA-binding domain"/>
    <property type="match status" value="1"/>
</dbReference>
<protein>
    <submittedName>
        <fullName evidence="5">GntR family transcriptional regulator</fullName>
    </submittedName>
</protein>
<feature type="domain" description="HTH gntR-type" evidence="4">
    <location>
        <begin position="24"/>
        <end position="91"/>
    </location>
</feature>
<dbReference type="CDD" id="cd07377">
    <property type="entry name" value="WHTH_GntR"/>
    <property type="match status" value="1"/>
</dbReference>
<keyword evidence="2" id="KW-0238">DNA-binding</keyword>
<dbReference type="GO" id="GO:0003677">
    <property type="term" value="F:DNA binding"/>
    <property type="evidence" value="ECO:0007669"/>
    <property type="project" value="UniProtKB-KW"/>
</dbReference>
<evidence type="ECO:0000256" key="1">
    <source>
        <dbReference type="ARBA" id="ARBA00023015"/>
    </source>
</evidence>
<dbReference type="PROSITE" id="PS50949">
    <property type="entry name" value="HTH_GNTR"/>
    <property type="match status" value="1"/>
</dbReference>
<organism evidence="5 6">
    <name type="scientific">Rhodopseudomonas palustris</name>
    <dbReference type="NCBI Taxonomy" id="1076"/>
    <lineage>
        <taxon>Bacteria</taxon>
        <taxon>Pseudomonadati</taxon>
        <taxon>Pseudomonadota</taxon>
        <taxon>Alphaproteobacteria</taxon>
        <taxon>Hyphomicrobiales</taxon>
        <taxon>Nitrobacteraceae</taxon>
        <taxon>Rhodopseudomonas</taxon>
    </lineage>
</organism>
<dbReference type="Pfam" id="PF00392">
    <property type="entry name" value="GntR"/>
    <property type="match status" value="1"/>
</dbReference>
<dbReference type="InterPro" id="IPR036388">
    <property type="entry name" value="WH-like_DNA-bd_sf"/>
</dbReference>
<dbReference type="PANTHER" id="PTHR43537:SF24">
    <property type="entry name" value="GLUCONATE OPERON TRANSCRIPTIONAL REPRESSOR"/>
    <property type="match status" value="1"/>
</dbReference>
<evidence type="ECO:0000313" key="6">
    <source>
        <dbReference type="Proteomes" id="UP001163166"/>
    </source>
</evidence>
<proteinExistence type="predicted"/>
<dbReference type="EMBL" id="CP076676">
    <property type="protein sequence ID" value="UYO42020.1"/>
    <property type="molecule type" value="Genomic_DNA"/>
</dbReference>
<dbReference type="InterPro" id="IPR011711">
    <property type="entry name" value="GntR_C"/>
</dbReference>